<feature type="coiled-coil region" evidence="1">
    <location>
        <begin position="143"/>
        <end position="177"/>
    </location>
</feature>
<proteinExistence type="predicted"/>
<sequence length="486" mass="54325">MKKQLIICIFILTFFFPCTNGFSGVLEDLRNFEKSLGDWVTAISDLNKRLSNLESELEARDKQTADFNQSIANIENLIADLNAKVEKIERTGSVSGVKSAIKSFEGTLNVFKERFSQMAKKLEDQEVKTAVLERIYKTAQKPLETLMQAIDEQQGIINNLVEKLDNQEKVILAMQENLKKQASHEFLTSGIEELNARLSKLESGVLVQKTEEITEKEPEAKIKEKVVLSEASTEEAKIPTEEVSEMKGFIDIGGGFFIKNLKLKPFGSSTYISGEIMNKSDRDYSIADFKVLAYNEEDVILGGHGFSVKGFKINSTKTFEEIIAGAETKKIAKYSIFSTETPLVSDTGEITIKMIERKLQVAKAETKEAAPKDLEELIFDEGKRGTPEELKGFEDIGGGFYAGKVSFTSFGTSSTVTGEIKNNSKNDFYLASFVMKVYSKNFGMITSFDFSVRRLKSGDTKTFEEIISGVSPIDIARYDIMFKSSY</sequence>
<evidence type="ECO:0000313" key="3">
    <source>
        <dbReference type="Proteomes" id="UP000094056"/>
    </source>
</evidence>
<dbReference type="AlphaFoldDB" id="A0A1E3XAQ8"/>
<accession>A0A1E3XAQ8</accession>
<dbReference type="Proteomes" id="UP000094056">
    <property type="component" value="Unassembled WGS sequence"/>
</dbReference>
<dbReference type="EMBL" id="MAYW01000052">
    <property type="protein sequence ID" value="ODS32688.1"/>
    <property type="molecule type" value="Genomic_DNA"/>
</dbReference>
<reference evidence="2 3" key="1">
    <citation type="submission" date="2016-07" db="EMBL/GenBank/DDBJ databases">
        <title>Draft genome of Scalindua rubra, obtained from a brine-seawater interface in the Red Sea, sheds light on salt adaptation in anammox bacteria.</title>
        <authorList>
            <person name="Speth D.R."/>
            <person name="Lagkouvardos I."/>
            <person name="Wang Y."/>
            <person name="Qian P.-Y."/>
            <person name="Dutilh B.E."/>
            <person name="Jetten M.S."/>
        </authorList>
    </citation>
    <scope>NUCLEOTIDE SEQUENCE [LARGE SCALE GENOMIC DNA]</scope>
    <source>
        <strain evidence="2">BSI-1</strain>
    </source>
</reference>
<organism evidence="2 3">
    <name type="scientific">Candidatus Scalindua rubra</name>
    <dbReference type="NCBI Taxonomy" id="1872076"/>
    <lineage>
        <taxon>Bacteria</taxon>
        <taxon>Pseudomonadati</taxon>
        <taxon>Planctomycetota</taxon>
        <taxon>Candidatus Brocadiia</taxon>
        <taxon>Candidatus Brocadiales</taxon>
        <taxon>Candidatus Scalinduaceae</taxon>
        <taxon>Candidatus Scalindua</taxon>
    </lineage>
</organism>
<name>A0A1E3XAQ8_9BACT</name>
<dbReference type="Gene3D" id="1.10.287.1490">
    <property type="match status" value="1"/>
</dbReference>
<comment type="caution">
    <text evidence="2">The sequence shown here is derived from an EMBL/GenBank/DDBJ whole genome shotgun (WGS) entry which is preliminary data.</text>
</comment>
<feature type="coiled-coil region" evidence="1">
    <location>
        <begin position="43"/>
        <end position="91"/>
    </location>
</feature>
<gene>
    <name evidence="2" type="ORF">SCARUB_02184</name>
</gene>
<protein>
    <submittedName>
        <fullName evidence="2">Uncharacterized protein</fullName>
    </submittedName>
</protein>
<keyword evidence="1" id="KW-0175">Coiled coil</keyword>
<evidence type="ECO:0000256" key="1">
    <source>
        <dbReference type="SAM" id="Coils"/>
    </source>
</evidence>
<evidence type="ECO:0000313" key="2">
    <source>
        <dbReference type="EMBL" id="ODS32688.1"/>
    </source>
</evidence>
<dbReference type="SUPFAM" id="SSF57997">
    <property type="entry name" value="Tropomyosin"/>
    <property type="match status" value="1"/>
</dbReference>